<feature type="compositionally biased region" description="Low complexity" evidence="6">
    <location>
        <begin position="52"/>
        <end position="73"/>
    </location>
</feature>
<evidence type="ECO:0000256" key="6">
    <source>
        <dbReference type="SAM" id="MobiDB-lite"/>
    </source>
</evidence>
<comment type="caution">
    <text evidence="8">The sequence shown here is derived from an EMBL/GenBank/DDBJ whole genome shotgun (WGS) entry which is preliminary data.</text>
</comment>
<dbReference type="PROSITE" id="PS00036">
    <property type="entry name" value="BZIP_BASIC"/>
    <property type="match status" value="1"/>
</dbReference>
<keyword evidence="3" id="KW-0238">DNA-binding</keyword>
<keyword evidence="5" id="KW-0539">Nucleus</keyword>
<feature type="domain" description="BZIP" evidence="7">
    <location>
        <begin position="75"/>
        <end position="132"/>
    </location>
</feature>
<evidence type="ECO:0000259" key="7">
    <source>
        <dbReference type="PROSITE" id="PS50217"/>
    </source>
</evidence>
<evidence type="ECO:0000256" key="4">
    <source>
        <dbReference type="ARBA" id="ARBA00023163"/>
    </source>
</evidence>
<keyword evidence="4" id="KW-0804">Transcription</keyword>
<gene>
    <name evidence="8" type="ORF">LTR97_000729</name>
</gene>
<comment type="subcellular location">
    <subcellularLocation>
        <location evidence="1">Nucleus</location>
    </subcellularLocation>
</comment>
<accession>A0AAN7VYM8</accession>
<evidence type="ECO:0000256" key="2">
    <source>
        <dbReference type="ARBA" id="ARBA00023015"/>
    </source>
</evidence>
<keyword evidence="2" id="KW-0805">Transcription regulation</keyword>
<dbReference type="CDD" id="cd12193">
    <property type="entry name" value="bZIP_GCN4"/>
    <property type="match status" value="1"/>
</dbReference>
<dbReference type="PROSITE" id="PS50217">
    <property type="entry name" value="BZIP"/>
    <property type="match status" value="1"/>
</dbReference>
<dbReference type="PANTHER" id="PTHR13044:SF14">
    <property type="entry name" value="CRYPTOCEPHAL, ISOFORM A"/>
    <property type="match status" value="1"/>
</dbReference>
<reference evidence="8" key="1">
    <citation type="submission" date="2023-08" db="EMBL/GenBank/DDBJ databases">
        <title>Black Yeasts Isolated from many extreme environments.</title>
        <authorList>
            <person name="Coleine C."/>
            <person name="Stajich J.E."/>
            <person name="Selbmann L."/>
        </authorList>
    </citation>
    <scope>NUCLEOTIDE SEQUENCE</scope>
    <source>
        <strain evidence="8">CCFEE 5810</strain>
    </source>
</reference>
<evidence type="ECO:0000256" key="1">
    <source>
        <dbReference type="ARBA" id="ARBA00004123"/>
    </source>
</evidence>
<evidence type="ECO:0000313" key="8">
    <source>
        <dbReference type="EMBL" id="KAK5708189.1"/>
    </source>
</evidence>
<dbReference type="Proteomes" id="UP001310594">
    <property type="component" value="Unassembled WGS sequence"/>
</dbReference>
<dbReference type="SUPFAM" id="SSF57959">
    <property type="entry name" value="Leucine zipper domain"/>
    <property type="match status" value="1"/>
</dbReference>
<dbReference type="EMBL" id="JAVRQU010000001">
    <property type="protein sequence ID" value="KAK5708189.1"/>
    <property type="molecule type" value="Genomic_DNA"/>
</dbReference>
<evidence type="ECO:0000256" key="5">
    <source>
        <dbReference type="ARBA" id="ARBA00023242"/>
    </source>
</evidence>
<dbReference type="PANTHER" id="PTHR13044">
    <property type="entry name" value="ACTIVATING TRANSCRIPTION FACTOR ATF 4/5"/>
    <property type="match status" value="1"/>
</dbReference>
<dbReference type="Gene3D" id="3.30.160.60">
    <property type="entry name" value="Classic Zinc Finger"/>
    <property type="match status" value="1"/>
</dbReference>
<feature type="compositionally biased region" description="Basic residues" evidence="6">
    <location>
        <begin position="80"/>
        <end position="94"/>
    </location>
</feature>
<evidence type="ECO:0000313" key="9">
    <source>
        <dbReference type="Proteomes" id="UP001310594"/>
    </source>
</evidence>
<dbReference type="Pfam" id="PF07716">
    <property type="entry name" value="bZIP_2"/>
    <property type="match status" value="1"/>
</dbReference>
<dbReference type="InterPro" id="IPR004827">
    <property type="entry name" value="bZIP"/>
</dbReference>
<proteinExistence type="predicted"/>
<organism evidence="8 9">
    <name type="scientific">Elasticomyces elasticus</name>
    <dbReference type="NCBI Taxonomy" id="574655"/>
    <lineage>
        <taxon>Eukaryota</taxon>
        <taxon>Fungi</taxon>
        <taxon>Dikarya</taxon>
        <taxon>Ascomycota</taxon>
        <taxon>Pezizomycotina</taxon>
        <taxon>Dothideomycetes</taxon>
        <taxon>Dothideomycetidae</taxon>
        <taxon>Mycosphaerellales</taxon>
        <taxon>Teratosphaeriaceae</taxon>
        <taxon>Elasticomyces</taxon>
    </lineage>
</organism>
<dbReference type="InterPro" id="IPR046347">
    <property type="entry name" value="bZIP_sf"/>
</dbReference>
<sequence>MAMYHQAPMDFSSHPAFDTNVNAMSSVSDWTGQVNSMSTAQMAANEPAPPLSRMSPTPKSTPRSSSKRSMSPSDPESGQHKRQRNTQAARRYRQRKVDRVAELEEALALVTKEKDELKLKLAKAETEASVLRGLVGGGKVG</sequence>
<name>A0AAN7VYM8_9PEZI</name>
<dbReference type="GO" id="GO:0005634">
    <property type="term" value="C:nucleus"/>
    <property type="evidence" value="ECO:0007669"/>
    <property type="project" value="UniProtKB-SubCell"/>
</dbReference>
<dbReference type="AlphaFoldDB" id="A0AAN7VYM8"/>
<dbReference type="SMART" id="SM00338">
    <property type="entry name" value="BRLZ"/>
    <property type="match status" value="1"/>
</dbReference>
<protein>
    <recommendedName>
        <fullName evidence="7">BZIP domain-containing protein</fullName>
    </recommendedName>
</protein>
<dbReference type="GO" id="GO:0001228">
    <property type="term" value="F:DNA-binding transcription activator activity, RNA polymerase II-specific"/>
    <property type="evidence" value="ECO:0007669"/>
    <property type="project" value="TreeGrafter"/>
</dbReference>
<dbReference type="GO" id="GO:0000977">
    <property type="term" value="F:RNA polymerase II transcription regulatory region sequence-specific DNA binding"/>
    <property type="evidence" value="ECO:0007669"/>
    <property type="project" value="TreeGrafter"/>
</dbReference>
<feature type="compositionally biased region" description="Polar residues" evidence="6">
    <location>
        <begin position="32"/>
        <end position="42"/>
    </location>
</feature>
<feature type="region of interest" description="Disordered" evidence="6">
    <location>
        <begin position="32"/>
        <end position="96"/>
    </location>
</feature>
<evidence type="ECO:0000256" key="3">
    <source>
        <dbReference type="ARBA" id="ARBA00023125"/>
    </source>
</evidence>